<evidence type="ECO:0000313" key="5">
    <source>
        <dbReference type="EMBL" id="GBR47001.1"/>
    </source>
</evidence>
<protein>
    <recommendedName>
        <fullName evidence="4">Organic solvent tolerance-like N-terminal domain-containing protein</fullName>
    </recommendedName>
</protein>
<dbReference type="Pfam" id="PF03968">
    <property type="entry name" value="LptD_N"/>
    <property type="match status" value="2"/>
</dbReference>
<dbReference type="PANTHER" id="PTHR36504:SF1">
    <property type="entry name" value="LIPOPOLYSACCHARIDE EXPORT SYSTEM PROTEIN LPTA"/>
    <property type="match status" value="1"/>
</dbReference>
<name>A0ABQ0QJG3_9PROT</name>
<feature type="chain" id="PRO_5047046373" description="Organic solvent tolerance-like N-terminal domain-containing protein" evidence="3">
    <location>
        <begin position="31"/>
        <end position="316"/>
    </location>
</feature>
<keyword evidence="6" id="KW-1185">Reference proteome</keyword>
<keyword evidence="1 3" id="KW-0732">Signal</keyword>
<dbReference type="Gene3D" id="2.60.450.10">
    <property type="entry name" value="Lipopolysaccharide (LPS) transport protein A like domain"/>
    <property type="match status" value="2"/>
</dbReference>
<dbReference type="Proteomes" id="UP001062443">
    <property type="component" value="Unassembled WGS sequence"/>
</dbReference>
<accession>A0ABQ0QJG3</accession>
<feature type="signal peptide" evidence="3">
    <location>
        <begin position="1"/>
        <end position="30"/>
    </location>
</feature>
<gene>
    <name evidence="5" type="ORF">AA106556_1304</name>
</gene>
<evidence type="ECO:0000259" key="4">
    <source>
        <dbReference type="Pfam" id="PF03968"/>
    </source>
</evidence>
<dbReference type="InterPro" id="IPR005653">
    <property type="entry name" value="OstA-like_N"/>
</dbReference>
<evidence type="ECO:0000313" key="6">
    <source>
        <dbReference type="Proteomes" id="UP001062443"/>
    </source>
</evidence>
<dbReference type="InterPro" id="IPR052037">
    <property type="entry name" value="LPS_export_LptA"/>
</dbReference>
<comment type="caution">
    <text evidence="5">The sequence shown here is derived from an EMBL/GenBank/DDBJ whole genome shotgun (WGS) entry which is preliminary data.</text>
</comment>
<evidence type="ECO:0000256" key="1">
    <source>
        <dbReference type="ARBA" id="ARBA00022729"/>
    </source>
</evidence>
<dbReference type="PANTHER" id="PTHR36504">
    <property type="entry name" value="LIPOPOLYSACCHARIDE EXPORT SYSTEM PROTEIN LPTA"/>
    <property type="match status" value="1"/>
</dbReference>
<sequence>MMRPFQTHFLSALTALLCTATPLCVSTAHATAGEQDLSHGQTVKLFWKGEEVYDRNTQTVTLSGGARAIRGDVTVDADTLIGYLRKKNQPTQEPQQKSDSSDPMSGSLELYRLEARGHVHVYNQADQAWGDRGMYDMDQAVMLLTGHALRLTTPQDILTARDVMEYHARDHMSVGRGNATVTTNDGKQVQADVLAAYTAPQGTTPTTPAPQSANTNTTNGPLGGGSSKLDRAYGWGHVIIRTQNQTATGDRGVYVADSQIARLIGHVHVTQGQNQNNGSQAIVNMKTGIATMLPGSDSPIQGLVVPNEAAPSQPHK</sequence>
<proteinExistence type="predicted"/>
<feature type="domain" description="Organic solvent tolerance-like N-terminal" evidence="4">
    <location>
        <begin position="166"/>
        <end position="288"/>
    </location>
</feature>
<feature type="region of interest" description="Disordered" evidence="2">
    <location>
        <begin position="200"/>
        <end position="227"/>
    </location>
</feature>
<organism evidence="5 6">
    <name type="scientific">Neokomagataea tanensis NBRC 106556</name>
    <dbReference type="NCBI Taxonomy" id="1223519"/>
    <lineage>
        <taxon>Bacteria</taxon>
        <taxon>Pseudomonadati</taxon>
        <taxon>Pseudomonadota</taxon>
        <taxon>Alphaproteobacteria</taxon>
        <taxon>Acetobacterales</taxon>
        <taxon>Acetobacteraceae</taxon>
        <taxon>Neokomagataea</taxon>
    </lineage>
</organism>
<feature type="domain" description="Organic solvent tolerance-like N-terminal" evidence="4">
    <location>
        <begin position="52"/>
        <end position="162"/>
    </location>
</feature>
<dbReference type="EMBL" id="BAQB01000018">
    <property type="protein sequence ID" value="GBR47001.1"/>
    <property type="molecule type" value="Genomic_DNA"/>
</dbReference>
<evidence type="ECO:0000256" key="3">
    <source>
        <dbReference type="SAM" id="SignalP"/>
    </source>
</evidence>
<evidence type="ECO:0000256" key="2">
    <source>
        <dbReference type="SAM" id="MobiDB-lite"/>
    </source>
</evidence>
<feature type="compositionally biased region" description="Low complexity" evidence="2">
    <location>
        <begin position="200"/>
        <end position="219"/>
    </location>
</feature>
<feature type="region of interest" description="Disordered" evidence="2">
    <location>
        <begin position="85"/>
        <end position="105"/>
    </location>
</feature>
<reference evidence="5" key="1">
    <citation type="submission" date="2013-04" db="EMBL/GenBank/DDBJ databases">
        <title>The genome sequencing project of 58 acetic acid bacteria.</title>
        <authorList>
            <person name="Okamoto-Kainuma A."/>
            <person name="Ishikawa M."/>
            <person name="Umino S."/>
            <person name="Koizumi Y."/>
            <person name="Shiwa Y."/>
            <person name="Yoshikawa H."/>
            <person name="Matsutani M."/>
            <person name="Matsushita K."/>
        </authorList>
    </citation>
    <scope>NUCLEOTIDE SEQUENCE</scope>
    <source>
        <strain evidence="5">NBRC 106556</strain>
    </source>
</reference>
<feature type="compositionally biased region" description="Polar residues" evidence="2">
    <location>
        <begin position="89"/>
        <end position="104"/>
    </location>
</feature>